<comment type="caution">
    <text evidence="2">The sequence shown here is derived from an EMBL/GenBank/DDBJ whole genome shotgun (WGS) entry which is preliminary data.</text>
</comment>
<accession>A0ABS3VTY9</accession>
<organism evidence="2 3">
    <name type="scientific">Micromonospora echinofusca</name>
    <dbReference type="NCBI Taxonomy" id="47858"/>
    <lineage>
        <taxon>Bacteria</taxon>
        <taxon>Bacillati</taxon>
        <taxon>Actinomycetota</taxon>
        <taxon>Actinomycetes</taxon>
        <taxon>Micromonosporales</taxon>
        <taxon>Micromonosporaceae</taxon>
        <taxon>Micromonospora</taxon>
    </lineage>
</organism>
<name>A0ABS3VTY9_MICEH</name>
<gene>
    <name evidence="2" type="ORF">GSF22_17870</name>
</gene>
<sequence>MDIEHTPLPGIGSRHCFSTAEGRRVGVVTRHADGRRYLVHDDGRDPDSTCSVALTRAEAIVLAGLLGIVDLVDVTEGRNDRDAPPSCTHV</sequence>
<reference evidence="2 3" key="1">
    <citation type="submission" date="2019-12" db="EMBL/GenBank/DDBJ databases">
        <title>Whole genome sequencing of endophytic Actinobacterium Micromonospora sp. MPMI6T.</title>
        <authorList>
            <person name="Evv R."/>
            <person name="Podile A.R."/>
        </authorList>
    </citation>
    <scope>NUCLEOTIDE SEQUENCE [LARGE SCALE GENOMIC DNA]</scope>
    <source>
        <strain evidence="2 3">MPMI6</strain>
    </source>
</reference>
<evidence type="ECO:0000259" key="1">
    <source>
        <dbReference type="Pfam" id="PF25991"/>
    </source>
</evidence>
<evidence type="ECO:0000313" key="3">
    <source>
        <dbReference type="Proteomes" id="UP000823521"/>
    </source>
</evidence>
<proteinExistence type="predicted"/>
<feature type="domain" description="Potassium/proton antiporter subunit KhtT-like N-terminal" evidence="1">
    <location>
        <begin position="1"/>
        <end position="67"/>
    </location>
</feature>
<keyword evidence="3" id="KW-1185">Reference proteome</keyword>
<evidence type="ECO:0000313" key="2">
    <source>
        <dbReference type="EMBL" id="MBO4207859.1"/>
    </source>
</evidence>
<dbReference type="EMBL" id="WVUH01000150">
    <property type="protein sequence ID" value="MBO4207859.1"/>
    <property type="molecule type" value="Genomic_DNA"/>
</dbReference>
<dbReference type="Pfam" id="PF25991">
    <property type="entry name" value="KhtT_N"/>
    <property type="match status" value="1"/>
</dbReference>
<protein>
    <submittedName>
        <fullName evidence="2">Potassium transporter TrkA</fullName>
    </submittedName>
</protein>
<dbReference type="InterPro" id="IPR058776">
    <property type="entry name" value="KhtT-like_N"/>
</dbReference>
<dbReference type="Proteomes" id="UP000823521">
    <property type="component" value="Unassembled WGS sequence"/>
</dbReference>
<dbReference type="RefSeq" id="WP_208814771.1">
    <property type="nucleotide sequence ID" value="NZ_WVUH01000150.1"/>
</dbReference>